<evidence type="ECO:0000256" key="5">
    <source>
        <dbReference type="ARBA" id="ARBA00023002"/>
    </source>
</evidence>
<evidence type="ECO:0000313" key="14">
    <source>
        <dbReference type="Proteomes" id="UP000215563"/>
    </source>
</evidence>
<feature type="domain" description="Thioredoxin" evidence="12">
    <location>
        <begin position="43"/>
        <end position="210"/>
    </location>
</feature>
<dbReference type="InterPro" id="IPR050924">
    <property type="entry name" value="Peroxiredoxin_BCP/PrxQ"/>
</dbReference>
<dbReference type="SUPFAM" id="SSF52833">
    <property type="entry name" value="Thioredoxin-like"/>
    <property type="match status" value="1"/>
</dbReference>
<keyword evidence="4" id="KW-0049">Antioxidant</keyword>
<proteinExistence type="inferred from homology"/>
<organism evidence="13 14">
    <name type="scientific">Amycolatopsis alba DSM 44262</name>
    <dbReference type="NCBI Taxonomy" id="1125972"/>
    <lineage>
        <taxon>Bacteria</taxon>
        <taxon>Bacillati</taxon>
        <taxon>Actinomycetota</taxon>
        <taxon>Actinomycetes</taxon>
        <taxon>Pseudonocardiales</taxon>
        <taxon>Pseudonocardiaceae</taxon>
        <taxon>Amycolatopsis</taxon>
    </lineage>
</organism>
<keyword evidence="14" id="KW-1185">Reference proteome</keyword>
<comment type="caution">
    <text evidence="13">The sequence shown here is derived from an EMBL/GenBank/DDBJ whole genome shotgun (WGS) entry which is preliminary data.</text>
</comment>
<dbReference type="GO" id="GO:0008379">
    <property type="term" value="F:thioredoxin peroxidase activity"/>
    <property type="evidence" value="ECO:0007669"/>
    <property type="project" value="TreeGrafter"/>
</dbReference>
<comment type="function">
    <text evidence="1">Thiol-specific peroxidase that catalyzes the reduction of hydrogen peroxide and organic hydroperoxides to water and alcohols, respectively. Plays a role in cell protection against oxidative stress by detoxifying peroxides and as sensor of hydrogen peroxide-mediated signaling events.</text>
</comment>
<evidence type="ECO:0000256" key="8">
    <source>
        <dbReference type="ARBA" id="ARBA00032824"/>
    </source>
</evidence>
<protein>
    <recommendedName>
        <fullName evidence="2">thioredoxin-dependent peroxiredoxin</fullName>
        <ecNumber evidence="2">1.11.1.24</ecNumber>
    </recommendedName>
    <alternativeName>
        <fullName evidence="10">Bacterioferritin comigratory protein</fullName>
    </alternativeName>
    <alternativeName>
        <fullName evidence="8">Thioredoxin peroxidase</fullName>
    </alternativeName>
</protein>
<evidence type="ECO:0000256" key="7">
    <source>
        <dbReference type="ARBA" id="ARBA00023284"/>
    </source>
</evidence>
<keyword evidence="5" id="KW-0560">Oxidoreductase</keyword>
<dbReference type="EMBL" id="NMQU01000091">
    <property type="protein sequence ID" value="OXM46296.1"/>
    <property type="molecule type" value="Genomic_DNA"/>
</dbReference>
<accession>A0A229RI03</accession>
<dbReference type="InterPro" id="IPR036249">
    <property type="entry name" value="Thioredoxin-like_sf"/>
</dbReference>
<evidence type="ECO:0000313" key="13">
    <source>
        <dbReference type="EMBL" id="OXM46296.1"/>
    </source>
</evidence>
<dbReference type="EC" id="1.11.1.24" evidence="2"/>
<dbReference type="OrthoDB" id="9809746at2"/>
<keyword evidence="7" id="KW-0676">Redox-active center</keyword>
<comment type="similarity">
    <text evidence="9">Belongs to the peroxiredoxin family. BCP/PrxQ subfamily.</text>
</comment>
<keyword evidence="6" id="KW-1015">Disulfide bond</keyword>
<evidence type="ECO:0000256" key="6">
    <source>
        <dbReference type="ARBA" id="ARBA00023157"/>
    </source>
</evidence>
<dbReference type="PROSITE" id="PS51352">
    <property type="entry name" value="THIOREDOXIN_2"/>
    <property type="match status" value="1"/>
</dbReference>
<dbReference type="CDD" id="cd02970">
    <property type="entry name" value="PRX_like2"/>
    <property type="match status" value="1"/>
</dbReference>
<dbReference type="GO" id="GO:0045454">
    <property type="term" value="P:cell redox homeostasis"/>
    <property type="evidence" value="ECO:0007669"/>
    <property type="project" value="TreeGrafter"/>
</dbReference>
<dbReference type="PANTHER" id="PTHR42801">
    <property type="entry name" value="THIOREDOXIN-DEPENDENT PEROXIDE REDUCTASE"/>
    <property type="match status" value="1"/>
</dbReference>
<dbReference type="GO" id="GO:0005737">
    <property type="term" value="C:cytoplasm"/>
    <property type="evidence" value="ECO:0007669"/>
    <property type="project" value="TreeGrafter"/>
</dbReference>
<keyword evidence="3" id="KW-0575">Peroxidase</keyword>
<sequence>MGDLNTDLADLRVAVAEHVPAEVAPVLKADREKFVGLVAEAAVKPGAAMPDFTLPDAGGARVRVADGPAVVVFYRGAWCPYCNLALRAYQQELLPELENLGVKLVAISPQLPDDSLSTKELEFAVLSDVDNELGRALGITFRQDPKLKPTFDALIGDVEKINGAREWELPYPTVLVVDGEGVIRYIDVHPDYTTRTDPADVLAAVKALRGNASQ</sequence>
<evidence type="ECO:0000259" key="12">
    <source>
        <dbReference type="PROSITE" id="PS51352"/>
    </source>
</evidence>
<evidence type="ECO:0000256" key="11">
    <source>
        <dbReference type="ARBA" id="ARBA00049091"/>
    </source>
</evidence>
<dbReference type="InterPro" id="IPR013766">
    <property type="entry name" value="Thioredoxin_domain"/>
</dbReference>
<dbReference type="Gene3D" id="3.40.30.10">
    <property type="entry name" value="Glutaredoxin"/>
    <property type="match status" value="1"/>
</dbReference>
<reference evidence="13 14" key="1">
    <citation type="submission" date="2017-07" db="EMBL/GenBank/DDBJ databases">
        <title>Amycolatopsis alba DSM 44262 Genome sequencing and assembly.</title>
        <authorList>
            <person name="Kaur N."/>
            <person name="Mayilraj S."/>
        </authorList>
    </citation>
    <scope>NUCLEOTIDE SEQUENCE [LARGE SCALE GENOMIC DNA]</scope>
    <source>
        <strain evidence="13 14">DSM 44262</strain>
    </source>
</reference>
<comment type="catalytic activity">
    <reaction evidence="11">
        <text>a hydroperoxide + [thioredoxin]-dithiol = an alcohol + [thioredoxin]-disulfide + H2O</text>
        <dbReference type="Rhea" id="RHEA:62620"/>
        <dbReference type="Rhea" id="RHEA-COMP:10698"/>
        <dbReference type="Rhea" id="RHEA-COMP:10700"/>
        <dbReference type="ChEBI" id="CHEBI:15377"/>
        <dbReference type="ChEBI" id="CHEBI:29950"/>
        <dbReference type="ChEBI" id="CHEBI:30879"/>
        <dbReference type="ChEBI" id="CHEBI:35924"/>
        <dbReference type="ChEBI" id="CHEBI:50058"/>
        <dbReference type="EC" id="1.11.1.24"/>
    </reaction>
</comment>
<dbReference type="Pfam" id="PF00578">
    <property type="entry name" value="AhpC-TSA"/>
    <property type="match status" value="1"/>
</dbReference>
<dbReference type="AlphaFoldDB" id="A0A229RI03"/>
<evidence type="ECO:0000256" key="3">
    <source>
        <dbReference type="ARBA" id="ARBA00022559"/>
    </source>
</evidence>
<dbReference type="PANTHER" id="PTHR42801:SF7">
    <property type="entry name" value="SLL1159 PROTEIN"/>
    <property type="match status" value="1"/>
</dbReference>
<dbReference type="InterPro" id="IPR000866">
    <property type="entry name" value="AhpC/TSA"/>
</dbReference>
<dbReference type="Proteomes" id="UP000215563">
    <property type="component" value="Unassembled WGS sequence"/>
</dbReference>
<dbReference type="GO" id="GO:0034599">
    <property type="term" value="P:cellular response to oxidative stress"/>
    <property type="evidence" value="ECO:0007669"/>
    <property type="project" value="TreeGrafter"/>
</dbReference>
<evidence type="ECO:0000256" key="10">
    <source>
        <dbReference type="ARBA" id="ARBA00041373"/>
    </source>
</evidence>
<evidence type="ECO:0000256" key="4">
    <source>
        <dbReference type="ARBA" id="ARBA00022862"/>
    </source>
</evidence>
<evidence type="ECO:0000256" key="1">
    <source>
        <dbReference type="ARBA" id="ARBA00003330"/>
    </source>
</evidence>
<dbReference type="RefSeq" id="WP_020632185.1">
    <property type="nucleotide sequence ID" value="NZ_KB913032.1"/>
</dbReference>
<gene>
    <name evidence="13" type="ORF">CFP75_28215</name>
</gene>
<evidence type="ECO:0000256" key="9">
    <source>
        <dbReference type="ARBA" id="ARBA00038489"/>
    </source>
</evidence>
<name>A0A229RI03_AMYAL</name>
<evidence type="ECO:0000256" key="2">
    <source>
        <dbReference type="ARBA" id="ARBA00013017"/>
    </source>
</evidence>